<dbReference type="Gene3D" id="4.10.240.10">
    <property type="entry name" value="Zn(2)-C6 fungal-type DNA-binding domain"/>
    <property type="match status" value="1"/>
</dbReference>
<dbReference type="AlphaFoldDB" id="A0A2S4KM48"/>
<sequence>MPNTGRPSQDCHLCRQRRVKCDLGRPGCQRCVKYGVECPGYRDQTELVFRNANPSTVKRRKKRTAKQDDGDANAASSSDSSGSATTLAPVDDDSGSLLVFSRSTDLVPNPKRPDAMWVTLPPSLSEHWTSHSVPILLNVYSTLDFLNNTYRTSPRDGPLVWAAHLFSRTYVTNIRYPTSIHRDSEAETQRELGTYLGRTLSSVGAALKSSQGAFRDDVLATVWILSNYEQIQALVSNTECPPESDEWLGIIRDNPFDGEAYSLRVSVFITKCAHVQARILTILRLRDFRAAESEYQTLVSQFTQAEQEIDEAVTTSIDCTNDLDNYMRNLYNSALVKGYHYIQLLANFLTHYAPSKLSPEELRAQRDRCLQRTRSAAQHIVNSVPWILGPLASGKDKSPRVLFEALKMVWPLISVYVVSTTLPDQRSEAEVALMFIGKEIGVRQALNAYPEQLPLPLEARQPLGAVKPDGMPWPGWVG</sequence>
<reference evidence="4 5" key="1">
    <citation type="submission" date="2018-01" db="EMBL/GenBank/DDBJ databases">
        <title>Harnessing the power of phylogenomics to disentangle the directionality and signatures of interkingdom host jumping in the parasitic fungal genus Tolypocladium.</title>
        <authorList>
            <person name="Quandt C.A."/>
            <person name="Patterson W."/>
            <person name="Spatafora J.W."/>
        </authorList>
    </citation>
    <scope>NUCLEOTIDE SEQUENCE [LARGE SCALE GENOMIC DNA]</scope>
    <source>
        <strain evidence="4 5">NRBC 100945</strain>
    </source>
</reference>
<proteinExistence type="predicted"/>
<gene>
    <name evidence="4" type="ORF">TPAR_08517</name>
</gene>
<dbReference type="Proteomes" id="UP000237481">
    <property type="component" value="Unassembled WGS sequence"/>
</dbReference>
<name>A0A2S4KM48_9HYPO</name>
<comment type="caution">
    <text evidence="4">The sequence shown here is derived from an EMBL/GenBank/DDBJ whole genome shotgun (WGS) entry which is preliminary data.</text>
</comment>
<dbReference type="PROSITE" id="PS50048">
    <property type="entry name" value="ZN2_CY6_FUNGAL_2"/>
    <property type="match status" value="1"/>
</dbReference>
<evidence type="ECO:0000313" key="4">
    <source>
        <dbReference type="EMBL" id="POR31268.1"/>
    </source>
</evidence>
<dbReference type="SUPFAM" id="SSF57701">
    <property type="entry name" value="Zn2/Cys6 DNA-binding domain"/>
    <property type="match status" value="1"/>
</dbReference>
<dbReference type="GO" id="GO:0000981">
    <property type="term" value="F:DNA-binding transcription factor activity, RNA polymerase II-specific"/>
    <property type="evidence" value="ECO:0007669"/>
    <property type="project" value="InterPro"/>
</dbReference>
<accession>A0A2S4KM48</accession>
<evidence type="ECO:0000256" key="1">
    <source>
        <dbReference type="ARBA" id="ARBA00023242"/>
    </source>
</evidence>
<evidence type="ECO:0000256" key="2">
    <source>
        <dbReference type="SAM" id="MobiDB-lite"/>
    </source>
</evidence>
<keyword evidence="1" id="KW-0539">Nucleus</keyword>
<dbReference type="EMBL" id="PKSG01001062">
    <property type="protein sequence ID" value="POR31268.1"/>
    <property type="molecule type" value="Genomic_DNA"/>
</dbReference>
<keyword evidence="5" id="KW-1185">Reference proteome</keyword>
<dbReference type="InterPro" id="IPR001138">
    <property type="entry name" value="Zn2Cys6_DnaBD"/>
</dbReference>
<evidence type="ECO:0000313" key="5">
    <source>
        <dbReference type="Proteomes" id="UP000237481"/>
    </source>
</evidence>
<dbReference type="GO" id="GO:0008270">
    <property type="term" value="F:zinc ion binding"/>
    <property type="evidence" value="ECO:0007669"/>
    <property type="project" value="InterPro"/>
</dbReference>
<organism evidence="4 5">
    <name type="scientific">Tolypocladium paradoxum</name>
    <dbReference type="NCBI Taxonomy" id="94208"/>
    <lineage>
        <taxon>Eukaryota</taxon>
        <taxon>Fungi</taxon>
        <taxon>Dikarya</taxon>
        <taxon>Ascomycota</taxon>
        <taxon>Pezizomycotina</taxon>
        <taxon>Sordariomycetes</taxon>
        <taxon>Hypocreomycetidae</taxon>
        <taxon>Hypocreales</taxon>
        <taxon>Ophiocordycipitaceae</taxon>
        <taxon>Tolypocladium</taxon>
    </lineage>
</organism>
<dbReference type="SMART" id="SM00066">
    <property type="entry name" value="GAL4"/>
    <property type="match status" value="1"/>
</dbReference>
<dbReference type="PANTHER" id="PTHR38791">
    <property type="entry name" value="ZN(II)2CYS6 TRANSCRIPTION FACTOR (EUROFUNG)-RELATED-RELATED"/>
    <property type="match status" value="1"/>
</dbReference>
<dbReference type="InterPro" id="IPR053175">
    <property type="entry name" value="DHMBA_Reg_Transcription_Factor"/>
</dbReference>
<dbReference type="OrthoDB" id="4491390at2759"/>
<dbReference type="Pfam" id="PF00172">
    <property type="entry name" value="Zn_clus"/>
    <property type="match status" value="1"/>
</dbReference>
<dbReference type="InterPro" id="IPR036864">
    <property type="entry name" value="Zn2-C6_fun-type_DNA-bd_sf"/>
</dbReference>
<protein>
    <recommendedName>
        <fullName evidence="3">Zn(2)-C6 fungal-type domain-containing protein</fullName>
    </recommendedName>
</protein>
<evidence type="ECO:0000259" key="3">
    <source>
        <dbReference type="PROSITE" id="PS50048"/>
    </source>
</evidence>
<feature type="compositionally biased region" description="Low complexity" evidence="2">
    <location>
        <begin position="72"/>
        <end position="84"/>
    </location>
</feature>
<dbReference type="CDD" id="cd00067">
    <property type="entry name" value="GAL4"/>
    <property type="match status" value="1"/>
</dbReference>
<feature type="region of interest" description="Disordered" evidence="2">
    <location>
        <begin position="52"/>
        <end position="89"/>
    </location>
</feature>
<feature type="domain" description="Zn(2)-C6 fungal-type" evidence="3">
    <location>
        <begin position="10"/>
        <end position="38"/>
    </location>
</feature>